<reference evidence="9 10" key="1">
    <citation type="submission" date="2017-10" db="EMBL/GenBank/DDBJ databases">
        <title>The new phylogeny of genus Mycobacterium.</title>
        <authorList>
            <person name="Tortoli E."/>
            <person name="Trovato A."/>
            <person name="Cirillo D.M."/>
        </authorList>
    </citation>
    <scope>NUCLEOTIDE SEQUENCE [LARGE SCALE GENOMIC DNA]</scope>
    <source>
        <strain evidence="9 10">CCUG37673</strain>
    </source>
</reference>
<dbReference type="Proteomes" id="UP000465302">
    <property type="component" value="Unassembled WGS sequence"/>
</dbReference>
<dbReference type="RefSeq" id="WP_097940460.1">
    <property type="nucleotide sequence ID" value="NZ_BLKS01000001.1"/>
</dbReference>
<feature type="transmembrane region" description="Helical" evidence="6">
    <location>
        <begin position="178"/>
        <end position="197"/>
    </location>
</feature>
<feature type="transmembrane region" description="Helical" evidence="6">
    <location>
        <begin position="283"/>
        <end position="303"/>
    </location>
</feature>
<dbReference type="OrthoDB" id="7200137at2"/>
<dbReference type="EMBL" id="BLKS01000001">
    <property type="protein sequence ID" value="GFG53552.1"/>
    <property type="molecule type" value="Genomic_DNA"/>
</dbReference>
<keyword evidence="3 6" id="KW-0812">Transmembrane</keyword>
<evidence type="ECO:0000313" key="9">
    <source>
        <dbReference type="EMBL" id="PEG38580.1"/>
    </source>
</evidence>
<dbReference type="EMBL" id="PDCP01000019">
    <property type="protein sequence ID" value="PEG38580.1"/>
    <property type="molecule type" value="Genomic_DNA"/>
</dbReference>
<dbReference type="PANTHER" id="PTHR43385">
    <property type="entry name" value="RIBOFLAVIN TRANSPORTER RIBJ"/>
    <property type="match status" value="1"/>
</dbReference>
<dbReference type="SUPFAM" id="SSF103473">
    <property type="entry name" value="MFS general substrate transporter"/>
    <property type="match status" value="1"/>
</dbReference>
<dbReference type="PROSITE" id="PS50850">
    <property type="entry name" value="MFS"/>
    <property type="match status" value="1"/>
</dbReference>
<evidence type="ECO:0000313" key="8">
    <source>
        <dbReference type="EMBL" id="GFG53552.1"/>
    </source>
</evidence>
<feature type="transmembrane region" description="Helical" evidence="6">
    <location>
        <begin position="349"/>
        <end position="369"/>
    </location>
</feature>
<evidence type="ECO:0000256" key="4">
    <source>
        <dbReference type="ARBA" id="ARBA00022989"/>
    </source>
</evidence>
<feature type="transmembrane region" description="Helical" evidence="6">
    <location>
        <begin position="375"/>
        <end position="395"/>
    </location>
</feature>
<dbReference type="Proteomes" id="UP000220914">
    <property type="component" value="Unassembled WGS sequence"/>
</dbReference>
<evidence type="ECO:0000313" key="11">
    <source>
        <dbReference type="Proteomes" id="UP000465302"/>
    </source>
</evidence>
<evidence type="ECO:0000313" key="10">
    <source>
        <dbReference type="Proteomes" id="UP000220914"/>
    </source>
</evidence>
<dbReference type="Pfam" id="PF07690">
    <property type="entry name" value="MFS_1"/>
    <property type="match status" value="1"/>
</dbReference>
<comment type="caution">
    <text evidence="9">The sequence shown here is derived from an EMBL/GenBank/DDBJ whole genome shotgun (WGS) entry which is preliminary data.</text>
</comment>
<keyword evidence="2" id="KW-0813">Transport</keyword>
<organism evidence="9 10">
    <name type="scientific">Mycolicibacterium agri</name>
    <name type="common">Mycobacterium agri</name>
    <dbReference type="NCBI Taxonomy" id="36811"/>
    <lineage>
        <taxon>Bacteria</taxon>
        <taxon>Bacillati</taxon>
        <taxon>Actinomycetota</taxon>
        <taxon>Actinomycetes</taxon>
        <taxon>Mycobacteriales</taxon>
        <taxon>Mycobacteriaceae</taxon>
        <taxon>Mycolicibacterium</taxon>
    </lineage>
</organism>
<dbReference type="InterPro" id="IPR020846">
    <property type="entry name" value="MFS_dom"/>
</dbReference>
<feature type="transmembrane region" description="Helical" evidence="6">
    <location>
        <begin position="147"/>
        <end position="166"/>
    </location>
</feature>
<reference evidence="8 11" key="2">
    <citation type="journal article" date="2019" name="Emerg. Microbes Infect.">
        <title>Comprehensive subspecies identification of 175 nontuberculous mycobacteria species based on 7547 genomic profiles.</title>
        <authorList>
            <person name="Matsumoto Y."/>
            <person name="Kinjo T."/>
            <person name="Motooka D."/>
            <person name="Nabeya D."/>
            <person name="Jung N."/>
            <person name="Uechi K."/>
            <person name="Horii T."/>
            <person name="Iida T."/>
            <person name="Fujita J."/>
            <person name="Nakamura S."/>
        </authorList>
    </citation>
    <scope>NUCLEOTIDE SEQUENCE [LARGE SCALE GENOMIC DNA]</scope>
    <source>
        <strain evidence="8 11">JCM 6377</strain>
    </source>
</reference>
<dbReference type="AlphaFoldDB" id="A0A2A7N404"/>
<proteinExistence type="predicted"/>
<name>A0A2A7N404_MYCAG</name>
<evidence type="ECO:0000259" key="7">
    <source>
        <dbReference type="PROSITE" id="PS50850"/>
    </source>
</evidence>
<dbReference type="Gene3D" id="1.20.1250.20">
    <property type="entry name" value="MFS general substrate transporter like domains"/>
    <property type="match status" value="2"/>
</dbReference>
<evidence type="ECO:0000256" key="6">
    <source>
        <dbReference type="SAM" id="Phobius"/>
    </source>
</evidence>
<accession>A0A2A7N404</accession>
<dbReference type="GO" id="GO:0005886">
    <property type="term" value="C:plasma membrane"/>
    <property type="evidence" value="ECO:0007669"/>
    <property type="project" value="UniProtKB-SubCell"/>
</dbReference>
<sequence>MTARSDNDRLAADRGVGSRWVLVTLCVTEITSWGVLYYAFSVLSGQICADTGWSPPAVTGAFSAGLVISALAGIAVGRWLDRYGPRWIMTAGSVLGALSVVAVALAPNFGWFVAAWIAAGFAMSAALYPPAFAALTRYFAPNAVPALTALTLAAGLSSTVFAPLTAALDSHLGWRDTFLVLAGVLAVVTIPAHFFGLRRPWPRIEHHHHAVEHPTRTARSLPFIALTASFALTALASYAVIVNLVPLMTQRGVSTGAAAVTLGLGGAAQVLGRFGYQTMVRRIGVVPRSVIVMAAVAVTTTLLGVVTSLAALVAVVFAAGMARGVMTLLQATAVTERWGTTHYGRLSGILAAPVMVATAVGPFVGAALASLLDGYAAMFIALGAVATAAAAMATATRARALSTAAQSAH</sequence>
<keyword evidence="5 6" id="KW-0472">Membrane</keyword>
<dbReference type="InterPro" id="IPR052983">
    <property type="entry name" value="MFS_Riboflavin_Transporter"/>
</dbReference>
<feature type="transmembrane region" description="Helical" evidence="6">
    <location>
        <begin position="309"/>
        <end position="329"/>
    </location>
</feature>
<keyword evidence="4 6" id="KW-1133">Transmembrane helix</keyword>
<dbReference type="PANTHER" id="PTHR43385:SF1">
    <property type="entry name" value="RIBOFLAVIN TRANSPORTER RIBJ"/>
    <property type="match status" value="1"/>
</dbReference>
<comment type="subcellular location">
    <subcellularLocation>
        <location evidence="1">Cell membrane</location>
        <topology evidence="1">Multi-pass membrane protein</topology>
    </subcellularLocation>
</comment>
<keyword evidence="10" id="KW-1185">Reference proteome</keyword>
<feature type="transmembrane region" description="Helical" evidence="6">
    <location>
        <begin position="111"/>
        <end position="135"/>
    </location>
</feature>
<feature type="transmembrane region" description="Helical" evidence="6">
    <location>
        <begin position="60"/>
        <end position="80"/>
    </location>
</feature>
<feature type="domain" description="Major facilitator superfamily (MFS) profile" evidence="7">
    <location>
        <begin position="20"/>
        <end position="401"/>
    </location>
</feature>
<evidence type="ECO:0000256" key="3">
    <source>
        <dbReference type="ARBA" id="ARBA00022692"/>
    </source>
</evidence>
<feature type="transmembrane region" description="Helical" evidence="6">
    <location>
        <begin position="218"/>
        <end position="241"/>
    </location>
</feature>
<dbReference type="CDD" id="cd17355">
    <property type="entry name" value="MFS_YcxA_like"/>
    <property type="match status" value="1"/>
</dbReference>
<feature type="transmembrane region" description="Helical" evidence="6">
    <location>
        <begin position="20"/>
        <end position="40"/>
    </location>
</feature>
<feature type="transmembrane region" description="Helical" evidence="6">
    <location>
        <begin position="87"/>
        <end position="105"/>
    </location>
</feature>
<reference evidence="8" key="3">
    <citation type="submission" date="2020-02" db="EMBL/GenBank/DDBJ databases">
        <authorList>
            <person name="Matsumoto Y."/>
            <person name="Motooka D."/>
            <person name="Nakamura S."/>
        </authorList>
    </citation>
    <scope>NUCLEOTIDE SEQUENCE</scope>
    <source>
        <strain evidence="8">JCM 6377</strain>
    </source>
</reference>
<evidence type="ECO:0000256" key="2">
    <source>
        <dbReference type="ARBA" id="ARBA00022448"/>
    </source>
</evidence>
<feature type="transmembrane region" description="Helical" evidence="6">
    <location>
        <begin position="253"/>
        <end position="271"/>
    </location>
</feature>
<evidence type="ECO:0000256" key="5">
    <source>
        <dbReference type="ARBA" id="ARBA00023136"/>
    </source>
</evidence>
<dbReference type="InterPro" id="IPR036259">
    <property type="entry name" value="MFS_trans_sf"/>
</dbReference>
<dbReference type="InterPro" id="IPR011701">
    <property type="entry name" value="MFS"/>
</dbReference>
<gene>
    <name evidence="9" type="ORF">CQY20_12850</name>
    <name evidence="8" type="ORF">MAGR_49930</name>
</gene>
<dbReference type="GO" id="GO:0022857">
    <property type="term" value="F:transmembrane transporter activity"/>
    <property type="evidence" value="ECO:0007669"/>
    <property type="project" value="InterPro"/>
</dbReference>
<evidence type="ECO:0000256" key="1">
    <source>
        <dbReference type="ARBA" id="ARBA00004651"/>
    </source>
</evidence>
<protein>
    <submittedName>
        <fullName evidence="9">MFS transporter</fullName>
    </submittedName>
</protein>